<proteinExistence type="predicted"/>
<keyword evidence="1" id="KW-1133">Transmembrane helix</keyword>
<protein>
    <submittedName>
        <fullName evidence="2">Uncharacterized protein</fullName>
    </submittedName>
</protein>
<dbReference type="AlphaFoldDB" id="A0A024WG82"/>
<accession>A0A024WG82</accession>
<feature type="transmembrane region" description="Helical" evidence="1">
    <location>
        <begin position="33"/>
        <end position="57"/>
    </location>
</feature>
<evidence type="ECO:0000313" key="2">
    <source>
        <dbReference type="EMBL" id="ETW46209.1"/>
    </source>
</evidence>
<organism evidence="2 3">
    <name type="scientific">Plasmodium falciparum MaliPS096_E11</name>
    <dbReference type="NCBI Taxonomy" id="1036727"/>
    <lineage>
        <taxon>Eukaryota</taxon>
        <taxon>Sar</taxon>
        <taxon>Alveolata</taxon>
        <taxon>Apicomplexa</taxon>
        <taxon>Aconoidasida</taxon>
        <taxon>Haemosporida</taxon>
        <taxon>Plasmodiidae</taxon>
        <taxon>Plasmodium</taxon>
        <taxon>Plasmodium (Laverania)</taxon>
    </lineage>
</organism>
<keyword evidence="1" id="KW-0812">Transmembrane</keyword>
<reference evidence="2 3" key="2">
    <citation type="submission" date="2013-02" db="EMBL/GenBank/DDBJ databases">
        <title>The Genome Sequence of Plasmodium falciparum MaliPS096_E11.</title>
        <authorList>
            <consortium name="The Broad Institute Genome Sequencing Platform"/>
            <consortium name="The Broad Institute Genome Sequencing Center for Infectious Disease"/>
            <person name="Neafsey D."/>
            <person name="Cheeseman I."/>
            <person name="Volkman S."/>
            <person name="Adams J."/>
            <person name="Walker B."/>
            <person name="Young S.K."/>
            <person name="Zeng Q."/>
            <person name="Gargeya S."/>
            <person name="Fitzgerald M."/>
            <person name="Haas B."/>
            <person name="Abouelleil A."/>
            <person name="Alvarado L."/>
            <person name="Arachchi H.M."/>
            <person name="Berlin A.M."/>
            <person name="Chapman S.B."/>
            <person name="Dewar J."/>
            <person name="Goldberg J."/>
            <person name="Griggs A."/>
            <person name="Gujja S."/>
            <person name="Hansen M."/>
            <person name="Howarth C."/>
            <person name="Imamovic A."/>
            <person name="Larimer J."/>
            <person name="McCowan C."/>
            <person name="Murphy C."/>
            <person name="Neiman D."/>
            <person name="Pearson M."/>
            <person name="Priest M."/>
            <person name="Roberts A."/>
            <person name="Saif S."/>
            <person name="Shea T."/>
            <person name="Sisk P."/>
            <person name="Sykes S."/>
            <person name="Wortman J."/>
            <person name="Nusbaum C."/>
            <person name="Birren B."/>
        </authorList>
    </citation>
    <scope>NUCLEOTIDE SEQUENCE [LARGE SCALE GENOMIC DNA]</scope>
    <source>
        <strain evidence="2 3">MaliPS096_E11</strain>
    </source>
</reference>
<evidence type="ECO:0000256" key="1">
    <source>
        <dbReference type="SAM" id="Phobius"/>
    </source>
</evidence>
<gene>
    <name evidence="2" type="ORF">PFMALIP_05727</name>
</gene>
<dbReference type="Proteomes" id="UP000030699">
    <property type="component" value="Unassembled WGS sequence"/>
</dbReference>
<evidence type="ECO:0000313" key="3">
    <source>
        <dbReference type="Proteomes" id="UP000030699"/>
    </source>
</evidence>
<reference evidence="2 3" key="1">
    <citation type="submission" date="2013-02" db="EMBL/GenBank/DDBJ databases">
        <title>The Genome Annotation of Plasmodium falciparum MaliPS096_E11.</title>
        <authorList>
            <consortium name="The Broad Institute Genome Sequencing Platform"/>
            <consortium name="The Broad Institute Genome Sequencing Center for Infectious Disease"/>
            <person name="Neafsey D."/>
            <person name="Hoffman S."/>
            <person name="Volkman S."/>
            <person name="Rosenthal P."/>
            <person name="Walker B."/>
            <person name="Young S.K."/>
            <person name="Zeng Q."/>
            <person name="Gargeya S."/>
            <person name="Fitzgerald M."/>
            <person name="Haas B."/>
            <person name="Abouelleil A."/>
            <person name="Allen A.W."/>
            <person name="Alvarado L."/>
            <person name="Arachchi H.M."/>
            <person name="Berlin A.M."/>
            <person name="Chapman S.B."/>
            <person name="Gainer-Dewar J."/>
            <person name="Goldberg J."/>
            <person name="Griggs A."/>
            <person name="Gujja S."/>
            <person name="Hansen M."/>
            <person name="Howarth C."/>
            <person name="Imamovic A."/>
            <person name="Ireland A."/>
            <person name="Larimer J."/>
            <person name="McCowan C."/>
            <person name="Murphy C."/>
            <person name="Pearson M."/>
            <person name="Poon T.W."/>
            <person name="Priest M."/>
            <person name="Roberts A."/>
            <person name="Saif S."/>
            <person name="Shea T."/>
            <person name="Sisk P."/>
            <person name="Sykes S."/>
            <person name="Wortman J."/>
            <person name="Nusbaum C."/>
            <person name="Birren B."/>
        </authorList>
    </citation>
    <scope>NUCLEOTIDE SEQUENCE [LARGE SCALE GENOMIC DNA]</scope>
    <source>
        <strain evidence="2 3">MaliPS096_E11</strain>
    </source>
</reference>
<name>A0A024WG82_PLAFA</name>
<dbReference type="EMBL" id="KI925683">
    <property type="protein sequence ID" value="ETW46209.1"/>
    <property type="molecule type" value="Genomic_DNA"/>
</dbReference>
<keyword evidence="1" id="KW-0472">Membrane</keyword>
<sequence length="77" mass="9614">MEILIYELTCDIFKNVEKQKRHFNKLLKKNNKILLLLFCTTLFNFVLYCSIFFFFFYKNYEPAIDYFIKFKWTTKKL</sequence>